<evidence type="ECO:0000313" key="2">
    <source>
        <dbReference type="EMBL" id="TQD40871.1"/>
    </source>
</evidence>
<evidence type="ECO:0000256" key="1">
    <source>
        <dbReference type="SAM" id="MobiDB-lite"/>
    </source>
</evidence>
<dbReference type="Gene3D" id="3.40.50.880">
    <property type="match status" value="1"/>
</dbReference>
<evidence type="ECO:0008006" key="4">
    <source>
        <dbReference type="Google" id="ProtNLM"/>
    </source>
</evidence>
<organism evidence="2 3">
    <name type="scientific">Marilutibacter aestuarii</name>
    <dbReference type="NCBI Taxonomy" id="1706195"/>
    <lineage>
        <taxon>Bacteria</taxon>
        <taxon>Pseudomonadati</taxon>
        <taxon>Pseudomonadota</taxon>
        <taxon>Gammaproteobacteria</taxon>
        <taxon>Lysobacterales</taxon>
        <taxon>Lysobacteraceae</taxon>
        <taxon>Marilutibacter</taxon>
    </lineage>
</organism>
<reference evidence="2 3" key="1">
    <citation type="submission" date="2019-06" db="EMBL/GenBank/DDBJ databases">
        <title>Lysobacter alkalisoli sp. nov. isolated from saline soil.</title>
        <authorList>
            <person name="Sun J.-Q."/>
            <person name="Xu L."/>
        </authorList>
    </citation>
    <scope>NUCLEOTIDE SEQUENCE [LARGE SCALE GENOMIC DNA]</scope>
    <source>
        <strain evidence="2 3">JCM 31130</strain>
    </source>
</reference>
<comment type="caution">
    <text evidence="2">The sequence shown here is derived from an EMBL/GenBank/DDBJ whole genome shotgun (WGS) entry which is preliminary data.</text>
</comment>
<evidence type="ECO:0000313" key="3">
    <source>
        <dbReference type="Proteomes" id="UP000318212"/>
    </source>
</evidence>
<proteinExistence type="predicted"/>
<keyword evidence="3" id="KW-1185">Reference proteome</keyword>
<sequence length="457" mass="48001">MHPRELIMAGGALDLCSSLSPDACLHPGRVTGPNQRGPARYGLDASGREEALALDFGAPARRAAIAAVLDDAATALGSRHVDAATLREALASRCVTGSRVRRCASGDADAPWTRLDDDWRSGLMAALEQPQRDETGRRLREATGLDDGRSPHGAAVMKAFVEAARDRADGGRPRIAVVTASAFDPFDPVDFYLDAVRQAGGTAQWWPVDSALEAAVLEGRGCAALPRLRIERLRLPGRARVYPDLVAQQADACADPGSLGSLPDRIDGIFFAGGDQWKLREAFFDDDDRPNAWLRALRARVASGDVVVGGTSAGSAVQSGGPMLSNGSPEQALRQGAQASPPPRPGCSAAGDCVGGLDEDAFTYWPGGGLGLAPGLVVDTHFSERGREARLVRLLADTGARWGIGVDETSALHLRWEGIDRLAINAVGASGGWVFERQEPACAGSPRAGAYYLAPGA</sequence>
<dbReference type="OrthoDB" id="9799980at2"/>
<feature type="region of interest" description="Disordered" evidence="1">
    <location>
        <begin position="311"/>
        <end position="348"/>
    </location>
</feature>
<dbReference type="InterPro" id="IPR029062">
    <property type="entry name" value="Class_I_gatase-like"/>
</dbReference>
<dbReference type="SUPFAM" id="SSF52317">
    <property type="entry name" value="Class I glutamine amidotransferase-like"/>
    <property type="match status" value="1"/>
</dbReference>
<dbReference type="EMBL" id="VICE01000135">
    <property type="protein sequence ID" value="TQD40871.1"/>
    <property type="molecule type" value="Genomic_DNA"/>
</dbReference>
<dbReference type="Proteomes" id="UP000318212">
    <property type="component" value="Unassembled WGS sequence"/>
</dbReference>
<feature type="non-terminal residue" evidence="2">
    <location>
        <position position="457"/>
    </location>
</feature>
<dbReference type="AlphaFoldDB" id="A0A507ZWE1"/>
<dbReference type="PANTHER" id="PTHR36175:SF1">
    <property type="entry name" value="CYANOPHYCINASE"/>
    <property type="match status" value="1"/>
</dbReference>
<name>A0A507ZWE1_9GAMM</name>
<feature type="compositionally biased region" description="Low complexity" evidence="1">
    <location>
        <begin position="311"/>
        <end position="321"/>
    </location>
</feature>
<dbReference type="PANTHER" id="PTHR36175">
    <property type="entry name" value="CYANOPHYCINASE"/>
    <property type="match status" value="1"/>
</dbReference>
<accession>A0A507ZWE1</accession>
<gene>
    <name evidence="2" type="ORF">FKV25_14200</name>
</gene>
<protein>
    <recommendedName>
        <fullName evidence="4">Cyanophycinase</fullName>
    </recommendedName>
</protein>